<gene>
    <name evidence="3" type="ORF">ERUC_LOCUS7025</name>
</gene>
<evidence type="ECO:0000259" key="2">
    <source>
        <dbReference type="Pfam" id="PF07059"/>
    </source>
</evidence>
<evidence type="ECO:0000313" key="3">
    <source>
        <dbReference type="EMBL" id="CAH8313892.1"/>
    </source>
</evidence>
<feature type="region of interest" description="Disordered" evidence="1">
    <location>
        <begin position="1"/>
        <end position="23"/>
    </location>
</feature>
<dbReference type="InterPro" id="IPR045096">
    <property type="entry name" value="EDR2-like"/>
</dbReference>
<comment type="caution">
    <text evidence="3">The sequence shown here is derived from an EMBL/GenBank/DDBJ whole genome shotgun (WGS) entry which is preliminary data.</text>
</comment>
<dbReference type="PANTHER" id="PTHR12136:SF93">
    <property type="entry name" value="ENHANCED DISEASE RESISTANCE-LIKE PROTEIN (DUF1336)"/>
    <property type="match status" value="1"/>
</dbReference>
<proteinExistence type="predicted"/>
<dbReference type="Proteomes" id="UP001642260">
    <property type="component" value="Unassembled WGS sequence"/>
</dbReference>
<feature type="domain" description="Protein ENHANCED DISEASE RESISTANCE 2 C-terminal" evidence="2">
    <location>
        <begin position="50"/>
        <end position="261"/>
    </location>
</feature>
<evidence type="ECO:0000313" key="4">
    <source>
        <dbReference type="Proteomes" id="UP001642260"/>
    </source>
</evidence>
<accession>A0ABC8JE26</accession>
<name>A0ABC8JE26_ERUVS</name>
<reference evidence="3 4" key="1">
    <citation type="submission" date="2022-03" db="EMBL/GenBank/DDBJ databases">
        <authorList>
            <person name="Macdonald S."/>
            <person name="Ahmed S."/>
            <person name="Newling K."/>
        </authorList>
    </citation>
    <scope>NUCLEOTIDE SEQUENCE [LARGE SCALE GENOMIC DNA]</scope>
</reference>
<dbReference type="InterPro" id="IPR009769">
    <property type="entry name" value="EDR2_C"/>
</dbReference>
<dbReference type="PANTHER" id="PTHR12136">
    <property type="entry name" value="ENHANCED DISEASE RESISTANCE-RELATED"/>
    <property type="match status" value="1"/>
</dbReference>
<keyword evidence="4" id="KW-1185">Reference proteome</keyword>
<dbReference type="AlphaFoldDB" id="A0ABC8JE26"/>
<dbReference type="Pfam" id="PF07059">
    <property type="entry name" value="EDR2_C"/>
    <property type="match status" value="1"/>
</dbReference>
<organism evidence="3 4">
    <name type="scientific">Eruca vesicaria subsp. sativa</name>
    <name type="common">Garden rocket</name>
    <name type="synonym">Eruca sativa</name>
    <dbReference type="NCBI Taxonomy" id="29727"/>
    <lineage>
        <taxon>Eukaryota</taxon>
        <taxon>Viridiplantae</taxon>
        <taxon>Streptophyta</taxon>
        <taxon>Embryophyta</taxon>
        <taxon>Tracheophyta</taxon>
        <taxon>Spermatophyta</taxon>
        <taxon>Magnoliopsida</taxon>
        <taxon>eudicotyledons</taxon>
        <taxon>Gunneridae</taxon>
        <taxon>Pentapetalae</taxon>
        <taxon>rosids</taxon>
        <taxon>malvids</taxon>
        <taxon>Brassicales</taxon>
        <taxon>Brassicaceae</taxon>
        <taxon>Brassiceae</taxon>
        <taxon>Eruca</taxon>
    </lineage>
</organism>
<protein>
    <recommendedName>
        <fullName evidence="2">Protein ENHANCED DISEASE RESISTANCE 2 C-terminal domain-containing protein</fullName>
    </recommendedName>
</protein>
<dbReference type="EMBL" id="CAKOAT010080044">
    <property type="protein sequence ID" value="CAH8313892.1"/>
    <property type="molecule type" value="Genomic_DNA"/>
</dbReference>
<sequence>MNQTKTSTSDNNTKPAITGATSTTIPDWITETINGGSFRHVDLHTGTNGWASPPGHVFPLRSTNYFTNKQKSPGGDYLLSPAGVDWLKSTTKLDNIMSRPDNRVAHAIRKSHSQNSFIFAANFEISSKEEHYHLVSYFATEEPIPLDSPLKRFIDGDDSYRNQRLKIVSQVVKGPWVVKAAAGHFGAFLVGKTVKCNYHKGSNYFEVDVDTSSSAIMCAVIRFVLGYTKSFAVDIGLVIEAQTEDELPERLIGGVRVCHMDLSSAFVVGEKALGPCGMLGSVMRTLTECQR</sequence>
<evidence type="ECO:0000256" key="1">
    <source>
        <dbReference type="SAM" id="MobiDB-lite"/>
    </source>
</evidence>